<sequence>MNTDIKFNLYLDIDPLVQLLFLKDKNILEFVENKLLKIIREADTGKDVSDKRYEQAVKNFTHFLEENLDQKKKEKFRVVSYDDVNNILRRLKNIYEDIDVKFFSQLLSSECDSDNFNECQEEIYRDAEQFYFNKISILTQNQENILSKEYKDQKNNQKKERIKKLKDLITVLKQNFQAISYFKKIIEENKDKIILTEQQQKNELFKDLNQQQQEYKSKYRLNQQKQMKIQNMNKEKQQEFISKIYEKQKLQKEFKFINLEEQNLISQNEEISFNCQQDAKK</sequence>
<proteinExistence type="predicted"/>
<evidence type="ECO:0000313" key="3">
    <source>
        <dbReference type="Proteomes" id="UP000054937"/>
    </source>
</evidence>
<feature type="coiled-coil region" evidence="1">
    <location>
        <begin position="155"/>
        <end position="214"/>
    </location>
</feature>
<gene>
    <name evidence="2" type="ORF">PPERSA_08987</name>
</gene>
<dbReference type="AlphaFoldDB" id="A0A0V0R2Z0"/>
<reference evidence="2 3" key="1">
    <citation type="journal article" date="2015" name="Sci. Rep.">
        <title>Genome of the facultative scuticociliatosis pathogen Pseudocohnilembus persalinus provides insight into its virulence through horizontal gene transfer.</title>
        <authorList>
            <person name="Xiong J."/>
            <person name="Wang G."/>
            <person name="Cheng J."/>
            <person name="Tian M."/>
            <person name="Pan X."/>
            <person name="Warren A."/>
            <person name="Jiang C."/>
            <person name="Yuan D."/>
            <person name="Miao W."/>
        </authorList>
    </citation>
    <scope>NUCLEOTIDE SEQUENCE [LARGE SCALE GENOMIC DNA]</scope>
    <source>
        <strain evidence="2">36N120E</strain>
    </source>
</reference>
<protein>
    <submittedName>
        <fullName evidence="2">Uncharacterized protein</fullName>
    </submittedName>
</protein>
<organism evidence="2 3">
    <name type="scientific">Pseudocohnilembus persalinus</name>
    <name type="common">Ciliate</name>
    <dbReference type="NCBI Taxonomy" id="266149"/>
    <lineage>
        <taxon>Eukaryota</taxon>
        <taxon>Sar</taxon>
        <taxon>Alveolata</taxon>
        <taxon>Ciliophora</taxon>
        <taxon>Intramacronucleata</taxon>
        <taxon>Oligohymenophorea</taxon>
        <taxon>Scuticociliatia</taxon>
        <taxon>Philasterida</taxon>
        <taxon>Pseudocohnilembidae</taxon>
        <taxon>Pseudocohnilembus</taxon>
    </lineage>
</organism>
<keyword evidence="1" id="KW-0175">Coiled coil</keyword>
<comment type="caution">
    <text evidence="2">The sequence shown here is derived from an EMBL/GenBank/DDBJ whole genome shotgun (WGS) entry which is preliminary data.</text>
</comment>
<dbReference type="EMBL" id="LDAU01000057">
    <property type="protein sequence ID" value="KRX08883.1"/>
    <property type="molecule type" value="Genomic_DNA"/>
</dbReference>
<name>A0A0V0R2Z0_PSEPJ</name>
<dbReference type="Proteomes" id="UP000054937">
    <property type="component" value="Unassembled WGS sequence"/>
</dbReference>
<evidence type="ECO:0000256" key="1">
    <source>
        <dbReference type="SAM" id="Coils"/>
    </source>
</evidence>
<keyword evidence="3" id="KW-1185">Reference proteome</keyword>
<evidence type="ECO:0000313" key="2">
    <source>
        <dbReference type="EMBL" id="KRX08883.1"/>
    </source>
</evidence>
<accession>A0A0V0R2Z0</accession>
<dbReference type="InParanoid" id="A0A0V0R2Z0"/>